<reference evidence="1" key="1">
    <citation type="submission" date="2021-06" db="EMBL/GenBank/DDBJ databases">
        <authorList>
            <person name="Kallberg Y."/>
            <person name="Tangrot J."/>
            <person name="Rosling A."/>
        </authorList>
    </citation>
    <scope>NUCLEOTIDE SEQUENCE</scope>
    <source>
        <strain evidence="1">MA461A</strain>
    </source>
</reference>
<proteinExistence type="predicted"/>
<keyword evidence="2" id="KW-1185">Reference proteome</keyword>
<protein>
    <submittedName>
        <fullName evidence="1">18714_t:CDS:1</fullName>
    </submittedName>
</protein>
<feature type="non-terminal residue" evidence="1">
    <location>
        <position position="1"/>
    </location>
</feature>
<dbReference type="EMBL" id="CAJVQC010000802">
    <property type="protein sequence ID" value="CAG8480965.1"/>
    <property type="molecule type" value="Genomic_DNA"/>
</dbReference>
<dbReference type="Proteomes" id="UP000789920">
    <property type="component" value="Unassembled WGS sequence"/>
</dbReference>
<evidence type="ECO:0000313" key="1">
    <source>
        <dbReference type="EMBL" id="CAG8480965.1"/>
    </source>
</evidence>
<gene>
    <name evidence="1" type="ORF">RPERSI_LOCUS980</name>
</gene>
<evidence type="ECO:0000313" key="2">
    <source>
        <dbReference type="Proteomes" id="UP000789920"/>
    </source>
</evidence>
<accession>A0ACA9KLJ9</accession>
<sequence length="152" mass="18131">HTSRQDTRYDFYNREQPQGSYPQNRIREDQTKAHKRSHKERSTDEQDKNNTHDAKQLIARLNNRQDIGLSIQKLERINIRNNLYFKIIKEAKKLKIDIRSEELEEDLQLYKEGTEIMNLLKKKHRPSFGQEKVINIFTLEQILDSKGALLLT</sequence>
<organism evidence="1 2">
    <name type="scientific">Racocetra persica</name>
    <dbReference type="NCBI Taxonomy" id="160502"/>
    <lineage>
        <taxon>Eukaryota</taxon>
        <taxon>Fungi</taxon>
        <taxon>Fungi incertae sedis</taxon>
        <taxon>Mucoromycota</taxon>
        <taxon>Glomeromycotina</taxon>
        <taxon>Glomeromycetes</taxon>
        <taxon>Diversisporales</taxon>
        <taxon>Gigasporaceae</taxon>
        <taxon>Racocetra</taxon>
    </lineage>
</organism>
<comment type="caution">
    <text evidence="1">The sequence shown here is derived from an EMBL/GenBank/DDBJ whole genome shotgun (WGS) entry which is preliminary data.</text>
</comment>
<name>A0ACA9KLJ9_9GLOM</name>